<reference evidence="2 3" key="1">
    <citation type="journal article" date="2017" name="Genome Announc.">
        <title>Complete Genome Sequences of Two Acetylene-Fermenting Pelobacter acetylenicus Strains.</title>
        <authorList>
            <person name="Sutton J.M."/>
            <person name="Baesman S.M."/>
            <person name="Fierst J.L."/>
            <person name="Poret-Peterson A.T."/>
            <person name="Oremland R.S."/>
            <person name="Dunlap D.S."/>
            <person name="Akob D.M."/>
        </authorList>
    </citation>
    <scope>NUCLEOTIDE SEQUENCE [LARGE SCALE GENOMIC DNA]</scope>
    <source>
        <strain evidence="2 3">DSM 3247</strain>
    </source>
</reference>
<dbReference type="STRING" id="29542.A6070_00905"/>
<dbReference type="InterPro" id="IPR007461">
    <property type="entry name" value="Ysc84_actin-binding"/>
</dbReference>
<sequence length="230" mass="24276">MLQRKSQKRVLIALLILLPVLWGGVAVATEQDDTVRTATRVLDKIMEIPESAIPPSLLSNAYGIAIIPEVIKGAFIIGGRYGEGVLLVRNSAGGWSNPSFLSIGGGSLGWQIGGQSTDVILVFKSPASIENIKRGKFTLGADAAVAAGPVGRRVEGATDVMLQAEILSYSRSRGFFAGVSLEGSVLNILWEDNGSYYGQPNVTVDDIFAGRVAAPESAMALRNSLANYAP</sequence>
<dbReference type="KEGG" id="pace:A6070_00905"/>
<dbReference type="OrthoDB" id="9782434at2"/>
<dbReference type="Proteomes" id="UP000182264">
    <property type="component" value="Chromosome"/>
</dbReference>
<dbReference type="RefSeq" id="WP_072286640.1">
    <property type="nucleotide sequence ID" value="NZ_CP015455.1"/>
</dbReference>
<feature type="domain" description="Ysc84 actin-binding" evidence="1">
    <location>
        <begin position="105"/>
        <end position="227"/>
    </location>
</feature>
<dbReference type="PANTHER" id="PTHR15629">
    <property type="entry name" value="SH3YL1 PROTEIN"/>
    <property type="match status" value="1"/>
</dbReference>
<name>A0A1L3GFQ6_SYNAC</name>
<dbReference type="Pfam" id="PF04366">
    <property type="entry name" value="Ysc84"/>
    <property type="match status" value="1"/>
</dbReference>
<dbReference type="InterPro" id="IPR051702">
    <property type="entry name" value="SH3_domain_YSC84-like"/>
</dbReference>
<organism evidence="2 3">
    <name type="scientific">Syntrophotalea acetylenica</name>
    <name type="common">Pelobacter acetylenicus</name>
    <dbReference type="NCBI Taxonomy" id="29542"/>
    <lineage>
        <taxon>Bacteria</taxon>
        <taxon>Pseudomonadati</taxon>
        <taxon>Thermodesulfobacteriota</taxon>
        <taxon>Desulfuromonadia</taxon>
        <taxon>Desulfuromonadales</taxon>
        <taxon>Syntrophotaleaceae</taxon>
        <taxon>Syntrophotalea</taxon>
    </lineage>
</organism>
<dbReference type="EMBL" id="CP015518">
    <property type="protein sequence ID" value="APG24794.1"/>
    <property type="molecule type" value="Genomic_DNA"/>
</dbReference>
<protein>
    <recommendedName>
        <fullName evidence="1">Ysc84 actin-binding domain-containing protein</fullName>
    </recommendedName>
</protein>
<accession>A0A1L3GFQ6</accession>
<proteinExistence type="predicted"/>
<gene>
    <name evidence="2" type="ORF">A7E75_06960</name>
</gene>
<dbReference type="CDD" id="cd11524">
    <property type="entry name" value="SYLF"/>
    <property type="match status" value="1"/>
</dbReference>
<evidence type="ECO:0000313" key="2">
    <source>
        <dbReference type="EMBL" id="APG24794.1"/>
    </source>
</evidence>
<dbReference type="PANTHER" id="PTHR15629:SF2">
    <property type="entry name" value="SH3 DOMAIN-CONTAINING YSC84-LIKE PROTEIN 1"/>
    <property type="match status" value="1"/>
</dbReference>
<evidence type="ECO:0000313" key="3">
    <source>
        <dbReference type="Proteomes" id="UP000182264"/>
    </source>
</evidence>
<keyword evidence="3" id="KW-1185">Reference proteome</keyword>
<dbReference type="GO" id="GO:0035091">
    <property type="term" value="F:phosphatidylinositol binding"/>
    <property type="evidence" value="ECO:0007669"/>
    <property type="project" value="TreeGrafter"/>
</dbReference>
<dbReference type="AlphaFoldDB" id="A0A1L3GFQ6"/>
<evidence type="ECO:0000259" key="1">
    <source>
        <dbReference type="Pfam" id="PF04366"/>
    </source>
</evidence>